<name>A0A8C2HC47_CYPCA</name>
<evidence type="ECO:0008006" key="3">
    <source>
        <dbReference type="Google" id="ProtNLM"/>
    </source>
</evidence>
<dbReference type="InterPro" id="IPR009003">
    <property type="entry name" value="Peptidase_S1_PA"/>
</dbReference>
<dbReference type="Gene3D" id="2.40.10.10">
    <property type="entry name" value="Trypsin-like serine proteases"/>
    <property type="match status" value="2"/>
</dbReference>
<dbReference type="Pfam" id="PF13365">
    <property type="entry name" value="Trypsin_2"/>
    <property type="match status" value="1"/>
</dbReference>
<dbReference type="AlphaFoldDB" id="A0A8C2HC47"/>
<organism evidence="1 2">
    <name type="scientific">Cyprinus carpio</name>
    <name type="common">Common carp</name>
    <dbReference type="NCBI Taxonomy" id="7962"/>
    <lineage>
        <taxon>Eukaryota</taxon>
        <taxon>Metazoa</taxon>
        <taxon>Chordata</taxon>
        <taxon>Craniata</taxon>
        <taxon>Vertebrata</taxon>
        <taxon>Euteleostomi</taxon>
        <taxon>Actinopterygii</taxon>
        <taxon>Neopterygii</taxon>
        <taxon>Teleostei</taxon>
        <taxon>Ostariophysi</taxon>
        <taxon>Cypriniformes</taxon>
        <taxon>Cyprinidae</taxon>
        <taxon>Cyprininae</taxon>
        <taxon>Cyprinus</taxon>
    </lineage>
</organism>
<sequence length="478" mass="54027">EEQSHTFSFKFKKHAKTVLYALNTNKVFRKISDNNKEKEIVIQRSKGAVPGVAVKTDFPCCLLENDELLDITFIKNSGNVPSKKKQLERKKVKPLMKNNELEMKVDDVCVYAFKEDKLKAALQRDGRFIDAIFKKHCALSEFGSETIHDMSSTVEHLDGKHFEVIDISDNNQPDSLDEVLSDDSTEMNEASAADLKENVDPNKFTEDFKGERETKRQLSGPKFFRAEYDKSVQSFSEVKKVKKLTRLSDSVCQIRVEGSARGTSFLLFDRFILTNAHVIGEFDPFTRKHSKTFTAVFGYKDLEAKETKCVPVKEHVAAYLNGKINMDRHLDFALLELKDADEIADHPGLISRYVPASSSNRGGICIVGHPSEGVKKMEPCFIIGKENLQEAADKHISENASLIHVMTQQSLAEKWEMHNQIIYNSCFFHGSSGSPVFDEDCYLIGVHTGGYAYNGENCGHGRSTKSRRFYMNNGTVQF</sequence>
<accession>A0A8C2HC47</accession>
<evidence type="ECO:0000313" key="1">
    <source>
        <dbReference type="Ensembl" id="ENSCCRP00020032267.1"/>
    </source>
</evidence>
<dbReference type="Ensembl" id="ENSCCRT00020035282.1">
    <property type="protein sequence ID" value="ENSCCRP00020032267.1"/>
    <property type="gene ID" value="ENSCCRG00020014583.1"/>
</dbReference>
<dbReference type="GO" id="GO:0005634">
    <property type="term" value="C:nucleus"/>
    <property type="evidence" value="ECO:0007669"/>
    <property type="project" value="TreeGrafter"/>
</dbReference>
<evidence type="ECO:0000313" key="2">
    <source>
        <dbReference type="Proteomes" id="UP000694701"/>
    </source>
</evidence>
<reference evidence="1" key="1">
    <citation type="submission" date="2025-08" db="UniProtKB">
        <authorList>
            <consortium name="Ensembl"/>
        </authorList>
    </citation>
    <scope>IDENTIFICATION</scope>
</reference>
<proteinExistence type="predicted"/>
<dbReference type="InterPro" id="IPR043504">
    <property type="entry name" value="Peptidase_S1_PA_chymotrypsin"/>
</dbReference>
<dbReference type="GO" id="GO:0000785">
    <property type="term" value="C:chromatin"/>
    <property type="evidence" value="ECO:0007669"/>
    <property type="project" value="TreeGrafter"/>
</dbReference>
<dbReference type="PANTHER" id="PTHR14389">
    <property type="entry name" value="SI:CH1073-475A24.1"/>
    <property type="match status" value="1"/>
</dbReference>
<dbReference type="GO" id="GO:0006260">
    <property type="term" value="P:DNA replication"/>
    <property type="evidence" value="ECO:0007669"/>
    <property type="project" value="TreeGrafter"/>
</dbReference>
<dbReference type="Proteomes" id="UP000694701">
    <property type="component" value="Unplaced"/>
</dbReference>
<dbReference type="PANTHER" id="PTHR14389:SF3">
    <property type="entry name" value="PROTEIN FAM111A-LIKE"/>
    <property type="match status" value="1"/>
</dbReference>
<dbReference type="SUPFAM" id="SSF50494">
    <property type="entry name" value="Trypsin-like serine proteases"/>
    <property type="match status" value="1"/>
</dbReference>
<protein>
    <recommendedName>
        <fullName evidence="3">Protein FAM111A</fullName>
    </recommendedName>
</protein>